<dbReference type="STRING" id="357278.IV61_GL002096"/>
<dbReference type="InterPro" id="IPR035901">
    <property type="entry name" value="GIY-YIG_endonuc_sf"/>
</dbReference>
<dbReference type="Proteomes" id="UP000051176">
    <property type="component" value="Unassembled WGS sequence"/>
</dbReference>
<dbReference type="PROSITE" id="PS50164">
    <property type="entry name" value="GIY_YIG"/>
    <property type="match status" value="1"/>
</dbReference>
<dbReference type="eggNOG" id="COG2827">
    <property type="taxonomic scope" value="Bacteria"/>
</dbReference>
<evidence type="ECO:0000259" key="2">
    <source>
        <dbReference type="PROSITE" id="PS50164"/>
    </source>
</evidence>
<dbReference type="AlphaFoldDB" id="A0A0R1H5J4"/>
<keyword evidence="4" id="KW-1185">Reference proteome</keyword>
<reference evidence="3 4" key="1">
    <citation type="journal article" date="2015" name="Genome Announc.">
        <title>Expanding the biotechnology potential of lactobacilli through comparative genomics of 213 strains and associated genera.</title>
        <authorList>
            <person name="Sun Z."/>
            <person name="Harris H.M."/>
            <person name="McCann A."/>
            <person name="Guo C."/>
            <person name="Argimon S."/>
            <person name="Zhang W."/>
            <person name="Yang X."/>
            <person name="Jeffery I.B."/>
            <person name="Cooney J.C."/>
            <person name="Kagawa T.F."/>
            <person name="Liu W."/>
            <person name="Song Y."/>
            <person name="Salvetti E."/>
            <person name="Wrobel A."/>
            <person name="Rasinkangas P."/>
            <person name="Parkhill J."/>
            <person name="Rea M.C."/>
            <person name="O'Sullivan O."/>
            <person name="Ritari J."/>
            <person name="Douillard F.P."/>
            <person name="Paul Ross R."/>
            <person name="Yang R."/>
            <person name="Briner A.E."/>
            <person name="Felis G.E."/>
            <person name="de Vos W.M."/>
            <person name="Barrangou R."/>
            <person name="Klaenhammer T.R."/>
            <person name="Caufield P.W."/>
            <person name="Cui Y."/>
            <person name="Zhang H."/>
            <person name="O'Toole P.W."/>
        </authorList>
    </citation>
    <scope>NUCLEOTIDE SEQUENCE [LARGE SCALE GENOMIC DNA]</scope>
    <source>
        <strain evidence="3 4">ATCC 53295</strain>
    </source>
</reference>
<name>A0A0R1H5J4_9LACO</name>
<dbReference type="PANTHER" id="PTHR34477:SF1">
    <property type="entry name" value="UPF0213 PROTEIN YHBQ"/>
    <property type="match status" value="1"/>
</dbReference>
<protein>
    <submittedName>
        <fullName evidence="3">URI-like endonuclease</fullName>
    </submittedName>
</protein>
<dbReference type="PANTHER" id="PTHR34477">
    <property type="entry name" value="UPF0213 PROTEIN YHBQ"/>
    <property type="match status" value="1"/>
</dbReference>
<proteinExistence type="inferred from homology"/>
<evidence type="ECO:0000313" key="3">
    <source>
        <dbReference type="EMBL" id="KRK39156.1"/>
    </source>
</evidence>
<dbReference type="InterPro" id="IPR050190">
    <property type="entry name" value="UPF0213_domain"/>
</dbReference>
<dbReference type="GO" id="GO:0004519">
    <property type="term" value="F:endonuclease activity"/>
    <property type="evidence" value="ECO:0007669"/>
    <property type="project" value="UniProtKB-KW"/>
</dbReference>
<sequence>MEPTKETSEEPTKKYYFYVLLCADNSLYGGFTTDVAKRFATHVAGKGAKYTKVHRPLKVLFSQSFDSKHDALHAEWAFKHQSRQRKLAFLKAQGISVEK</sequence>
<dbReference type="InterPro" id="IPR000305">
    <property type="entry name" value="GIY-YIG_endonuc"/>
</dbReference>
<feature type="domain" description="GIY-YIG" evidence="2">
    <location>
        <begin position="13"/>
        <end position="88"/>
    </location>
</feature>
<dbReference type="Gene3D" id="3.40.1440.10">
    <property type="entry name" value="GIY-YIG endonuclease"/>
    <property type="match status" value="1"/>
</dbReference>
<dbReference type="SUPFAM" id="SSF82771">
    <property type="entry name" value="GIY-YIG endonuclease"/>
    <property type="match status" value="1"/>
</dbReference>
<gene>
    <name evidence="3" type="ORF">FD07_GL001777</name>
</gene>
<comment type="caution">
    <text evidence="3">The sequence shown here is derived from an EMBL/GenBank/DDBJ whole genome shotgun (WGS) entry which is preliminary data.</text>
</comment>
<dbReference type="CDD" id="cd10456">
    <property type="entry name" value="GIY-YIG_UPF0213"/>
    <property type="match status" value="1"/>
</dbReference>
<dbReference type="OrthoDB" id="9807770at2"/>
<evidence type="ECO:0000313" key="4">
    <source>
        <dbReference type="Proteomes" id="UP000051176"/>
    </source>
</evidence>
<dbReference type="Pfam" id="PF01541">
    <property type="entry name" value="GIY-YIG"/>
    <property type="match status" value="1"/>
</dbReference>
<evidence type="ECO:0000256" key="1">
    <source>
        <dbReference type="ARBA" id="ARBA00007435"/>
    </source>
</evidence>
<dbReference type="RefSeq" id="WP_020088600.1">
    <property type="nucleotide sequence ID" value="NZ_AZCZ01000005.1"/>
</dbReference>
<keyword evidence="3" id="KW-0540">Nuclease</keyword>
<organism evidence="3 4">
    <name type="scientific">Levilactobacillus parabrevis ATCC 53295</name>
    <dbReference type="NCBI Taxonomy" id="1267003"/>
    <lineage>
        <taxon>Bacteria</taxon>
        <taxon>Bacillati</taxon>
        <taxon>Bacillota</taxon>
        <taxon>Bacilli</taxon>
        <taxon>Lactobacillales</taxon>
        <taxon>Lactobacillaceae</taxon>
        <taxon>Levilactobacillus</taxon>
    </lineage>
</organism>
<keyword evidence="3" id="KW-0378">Hydrolase</keyword>
<dbReference type="EMBL" id="AZCZ01000005">
    <property type="protein sequence ID" value="KRK39156.1"/>
    <property type="molecule type" value="Genomic_DNA"/>
</dbReference>
<comment type="similarity">
    <text evidence="1">Belongs to the UPF0213 family.</text>
</comment>
<dbReference type="PATRIC" id="fig|1267003.4.peg.1871"/>
<keyword evidence="3" id="KW-0255">Endonuclease</keyword>
<accession>A0A0R1H5J4</accession>